<dbReference type="PANTHER" id="PTHR42804:SF1">
    <property type="entry name" value="ALDEHYDE DEHYDROGENASE-RELATED"/>
    <property type="match status" value="1"/>
</dbReference>
<sequence>MKTIDKIYINGEFITPEGTEYFDLISPTTNEQLGKVLLGNEKDTQNAIAAAKESFKTFSKTTATERIHYLKNIQTSIEKRKEEFISVMIEEYGGTKQFATTSYAYMLKSFESAIQLLNTYDFTKTMGNSEVQMTPLGVVGIIIPWNSSNGFICSKLSTAIAAGCTTVIKPSEMSAQQTQLITECLHEAGLPKGVFNIVNGLGEIVGAEISRNPDIAKISFTGSTNVGKIIAKEAVNTMKRVTLELGGKSPNIILDDANFSEAIPLAVIAAYMNSGQACIAGTRLLVPENRLEEVKKQIKEVVSNTIVGDPKNDTTAVGPMVSAKQYERVQNYIQTGINEGAEVLIGGLGKPEGLERGNFVKPTVFINVNNQMRIAREEIFGPVLSIITYKTEEEAIEIANDTTYGLQAYVSSSDEKRAHKVASQINAGRVQINGIGHDPMAPFGGFKQSGIGREFGIPGLEAYLEPKALIR</sequence>
<comment type="catalytic activity">
    <reaction evidence="4">
        <text>an aldehyde + NAD(+) + H2O = a carboxylate + NADH + 2 H(+)</text>
        <dbReference type="Rhea" id="RHEA:16185"/>
        <dbReference type="ChEBI" id="CHEBI:15377"/>
        <dbReference type="ChEBI" id="CHEBI:15378"/>
        <dbReference type="ChEBI" id="CHEBI:17478"/>
        <dbReference type="ChEBI" id="CHEBI:29067"/>
        <dbReference type="ChEBI" id="CHEBI:57540"/>
        <dbReference type="ChEBI" id="CHEBI:57945"/>
        <dbReference type="EC" id="1.2.1.3"/>
    </reaction>
</comment>
<dbReference type="InterPro" id="IPR016163">
    <property type="entry name" value="Ald_DH_C"/>
</dbReference>
<dbReference type="InterPro" id="IPR015590">
    <property type="entry name" value="Aldehyde_DH_dom"/>
</dbReference>
<dbReference type="InterPro" id="IPR029510">
    <property type="entry name" value="Ald_DH_CS_GLU"/>
</dbReference>
<evidence type="ECO:0000256" key="2">
    <source>
        <dbReference type="ARBA" id="ARBA00023002"/>
    </source>
</evidence>
<evidence type="ECO:0000256" key="6">
    <source>
        <dbReference type="RuleBase" id="RU003345"/>
    </source>
</evidence>
<evidence type="ECO:0000256" key="4">
    <source>
        <dbReference type="ARBA" id="ARBA00049194"/>
    </source>
</evidence>
<evidence type="ECO:0000313" key="8">
    <source>
        <dbReference type="EMBL" id="OCB77450.1"/>
    </source>
</evidence>
<dbReference type="InterPro" id="IPR016162">
    <property type="entry name" value="Ald_DH_N"/>
</dbReference>
<dbReference type="PROSITE" id="PS00687">
    <property type="entry name" value="ALDEHYDE_DEHYDR_GLU"/>
    <property type="match status" value="1"/>
</dbReference>
<comment type="similarity">
    <text evidence="1 6">Belongs to the aldehyde dehydrogenase family.</text>
</comment>
<dbReference type="CDD" id="cd07138">
    <property type="entry name" value="ALDH_CddD_SSP0762"/>
    <property type="match status" value="1"/>
</dbReference>
<keyword evidence="9" id="KW-1185">Reference proteome</keyword>
<protein>
    <recommendedName>
        <fullName evidence="3">aldehyde dehydrogenase (NAD(+))</fullName>
        <ecNumber evidence="3">1.2.1.3</ecNumber>
    </recommendedName>
</protein>
<evidence type="ECO:0000259" key="7">
    <source>
        <dbReference type="Pfam" id="PF00171"/>
    </source>
</evidence>
<dbReference type="Gene3D" id="3.40.309.10">
    <property type="entry name" value="Aldehyde Dehydrogenase, Chain A, domain 2"/>
    <property type="match status" value="1"/>
</dbReference>
<evidence type="ECO:0000256" key="1">
    <source>
        <dbReference type="ARBA" id="ARBA00009986"/>
    </source>
</evidence>
<comment type="caution">
    <text evidence="8">The sequence shown here is derived from an EMBL/GenBank/DDBJ whole genome shotgun (WGS) entry which is preliminary data.</text>
</comment>
<proteinExistence type="inferred from homology"/>
<accession>A0ABX2XN73</accession>
<dbReference type="Gene3D" id="3.40.605.10">
    <property type="entry name" value="Aldehyde Dehydrogenase, Chain A, domain 1"/>
    <property type="match status" value="1"/>
</dbReference>
<dbReference type="SUPFAM" id="SSF53720">
    <property type="entry name" value="ALDH-like"/>
    <property type="match status" value="1"/>
</dbReference>
<dbReference type="RefSeq" id="WP_065448019.1">
    <property type="nucleotide sequence ID" value="NZ_LVEN01000004.1"/>
</dbReference>
<evidence type="ECO:0000313" key="9">
    <source>
        <dbReference type="Proteomes" id="UP000093343"/>
    </source>
</evidence>
<name>A0ABX2XN73_9FLAO</name>
<organism evidence="8 9">
    <name type="scientific">Flavobacterium piscis</name>
    <dbReference type="NCBI Taxonomy" id="1114874"/>
    <lineage>
        <taxon>Bacteria</taxon>
        <taxon>Pseudomonadati</taxon>
        <taxon>Bacteroidota</taxon>
        <taxon>Flavobacteriia</taxon>
        <taxon>Flavobacteriales</taxon>
        <taxon>Flavobacteriaceae</taxon>
        <taxon>Flavobacterium</taxon>
    </lineage>
</organism>
<dbReference type="Pfam" id="PF00171">
    <property type="entry name" value="Aldedh"/>
    <property type="match status" value="1"/>
</dbReference>
<keyword evidence="2 6" id="KW-0560">Oxidoreductase</keyword>
<feature type="domain" description="Aldehyde dehydrogenase" evidence="7">
    <location>
        <begin position="15"/>
        <end position="468"/>
    </location>
</feature>
<dbReference type="InterPro" id="IPR016160">
    <property type="entry name" value="Ald_DH_CS_CYS"/>
</dbReference>
<evidence type="ECO:0000256" key="5">
    <source>
        <dbReference type="PROSITE-ProRule" id="PRU10007"/>
    </source>
</evidence>
<dbReference type="InterPro" id="IPR016161">
    <property type="entry name" value="Ald_DH/histidinol_DH"/>
</dbReference>
<dbReference type="PROSITE" id="PS00070">
    <property type="entry name" value="ALDEHYDE_DEHYDR_CYS"/>
    <property type="match status" value="1"/>
</dbReference>
<dbReference type="EMBL" id="LVEN01000004">
    <property type="protein sequence ID" value="OCB77450.1"/>
    <property type="molecule type" value="Genomic_DNA"/>
</dbReference>
<dbReference type="PANTHER" id="PTHR42804">
    <property type="entry name" value="ALDEHYDE DEHYDROGENASE"/>
    <property type="match status" value="1"/>
</dbReference>
<feature type="active site" evidence="5">
    <location>
        <position position="244"/>
    </location>
</feature>
<dbReference type="Proteomes" id="UP000093343">
    <property type="component" value="Unassembled WGS sequence"/>
</dbReference>
<gene>
    <name evidence="8" type="ORF">FLP_02830</name>
</gene>
<reference evidence="9" key="1">
    <citation type="submission" date="2016-03" db="EMBL/GenBank/DDBJ databases">
        <title>Draft genome sequence of Paenibacillus glacialis DSM 22343.</title>
        <authorList>
            <person name="Shin S.-K."/>
            <person name="Yi H."/>
        </authorList>
    </citation>
    <scope>NUCLEOTIDE SEQUENCE [LARGE SCALE GENOMIC DNA]</scope>
    <source>
        <strain evidence="9">CCUG 60099</strain>
    </source>
</reference>
<dbReference type="EC" id="1.2.1.3" evidence="3"/>
<evidence type="ECO:0000256" key="3">
    <source>
        <dbReference type="ARBA" id="ARBA00024226"/>
    </source>
</evidence>